<feature type="region of interest" description="Disordered" evidence="1">
    <location>
        <begin position="106"/>
        <end position="167"/>
    </location>
</feature>
<organism evidence="2 3">
    <name type="scientific">Pleurodeles waltl</name>
    <name type="common">Iberian ribbed newt</name>
    <dbReference type="NCBI Taxonomy" id="8319"/>
    <lineage>
        <taxon>Eukaryota</taxon>
        <taxon>Metazoa</taxon>
        <taxon>Chordata</taxon>
        <taxon>Craniata</taxon>
        <taxon>Vertebrata</taxon>
        <taxon>Euteleostomi</taxon>
        <taxon>Amphibia</taxon>
        <taxon>Batrachia</taxon>
        <taxon>Caudata</taxon>
        <taxon>Salamandroidea</taxon>
        <taxon>Salamandridae</taxon>
        <taxon>Pleurodelinae</taxon>
        <taxon>Pleurodeles</taxon>
    </lineage>
</organism>
<gene>
    <name evidence="2" type="ORF">NDU88_002040</name>
</gene>
<comment type="caution">
    <text evidence="2">The sequence shown here is derived from an EMBL/GenBank/DDBJ whole genome shotgun (WGS) entry which is preliminary data.</text>
</comment>
<dbReference type="Proteomes" id="UP001066276">
    <property type="component" value="Chromosome 12"/>
</dbReference>
<protein>
    <submittedName>
        <fullName evidence="2">Uncharacterized protein</fullName>
    </submittedName>
</protein>
<name>A0AAV7KRN8_PLEWA</name>
<dbReference type="AlphaFoldDB" id="A0AAV7KRN8"/>
<evidence type="ECO:0000313" key="2">
    <source>
        <dbReference type="EMBL" id="KAJ1081867.1"/>
    </source>
</evidence>
<evidence type="ECO:0000313" key="3">
    <source>
        <dbReference type="Proteomes" id="UP001066276"/>
    </source>
</evidence>
<keyword evidence="3" id="KW-1185">Reference proteome</keyword>
<sequence length="167" mass="17677">MAQAAQRRHLTAPRADQSRRILLFLQLFTSTLRATDPLLQEVAAWPSSSYFGPSGSHWAAPKTTRLSLGHGAQAAHRYCALSPPPPGPLPLRPGVCRRILSFKLRLSPPQSGPGPTVRAPHCLSGPPADPRASPASTPGRSARPQDAASASELPGTFKERGTAVPLS</sequence>
<evidence type="ECO:0000256" key="1">
    <source>
        <dbReference type="SAM" id="MobiDB-lite"/>
    </source>
</evidence>
<proteinExistence type="predicted"/>
<dbReference type="EMBL" id="JANPWB010000016">
    <property type="protein sequence ID" value="KAJ1081867.1"/>
    <property type="molecule type" value="Genomic_DNA"/>
</dbReference>
<reference evidence="2" key="1">
    <citation type="journal article" date="2022" name="bioRxiv">
        <title>Sequencing and chromosome-scale assembly of the giantPleurodeles waltlgenome.</title>
        <authorList>
            <person name="Brown T."/>
            <person name="Elewa A."/>
            <person name="Iarovenko S."/>
            <person name="Subramanian E."/>
            <person name="Araus A.J."/>
            <person name="Petzold A."/>
            <person name="Susuki M."/>
            <person name="Suzuki K.-i.T."/>
            <person name="Hayashi T."/>
            <person name="Toyoda A."/>
            <person name="Oliveira C."/>
            <person name="Osipova E."/>
            <person name="Leigh N.D."/>
            <person name="Simon A."/>
            <person name="Yun M.H."/>
        </authorList>
    </citation>
    <scope>NUCLEOTIDE SEQUENCE</scope>
    <source>
        <strain evidence="2">20211129_DDA</strain>
        <tissue evidence="2">Liver</tissue>
    </source>
</reference>
<accession>A0AAV7KRN8</accession>